<organism evidence="2 3">
    <name type="scientific">Streptomyces virginiae</name>
    <name type="common">Streptomyces cinnamonensis</name>
    <dbReference type="NCBI Taxonomy" id="1961"/>
    <lineage>
        <taxon>Bacteria</taxon>
        <taxon>Bacillati</taxon>
        <taxon>Actinomycetota</taxon>
        <taxon>Actinomycetes</taxon>
        <taxon>Kitasatosporales</taxon>
        <taxon>Streptomycetaceae</taxon>
        <taxon>Streptomyces</taxon>
    </lineage>
</organism>
<dbReference type="InterPro" id="IPR012341">
    <property type="entry name" value="6hp_glycosidase-like_sf"/>
</dbReference>
<name>A0A0L8MB72_STRVG</name>
<comment type="caution">
    <text evidence="2">The sequence shown here is derived from an EMBL/GenBank/DDBJ whole genome shotgun (WGS) entry which is preliminary data.</text>
</comment>
<dbReference type="InterPro" id="IPR032856">
    <property type="entry name" value="GDE_N_bis"/>
</dbReference>
<gene>
    <name evidence="2" type="ORF">ADK75_22520</name>
</gene>
<evidence type="ECO:0000259" key="1">
    <source>
        <dbReference type="Pfam" id="PF14742"/>
    </source>
</evidence>
<evidence type="ECO:0000313" key="3">
    <source>
        <dbReference type="Proteomes" id="UP000037084"/>
    </source>
</evidence>
<dbReference type="OrthoDB" id="9759959at2"/>
<feature type="domain" description="Putative glycogen debranching enzyme N-terminal" evidence="1">
    <location>
        <begin position="32"/>
        <end position="207"/>
    </location>
</feature>
<dbReference type="eggNOG" id="COG3408">
    <property type="taxonomic scope" value="Bacteria"/>
</dbReference>
<dbReference type="Proteomes" id="UP000037084">
    <property type="component" value="Unassembled WGS sequence"/>
</dbReference>
<dbReference type="InterPro" id="IPR008928">
    <property type="entry name" value="6-hairpin_glycosidase_sf"/>
</dbReference>
<dbReference type="Gene3D" id="1.50.10.10">
    <property type="match status" value="1"/>
</dbReference>
<accession>A0A0L8MB72</accession>
<proteinExistence type="predicted"/>
<sequence>MSHPAPPRPAGVPAARRSELPPVHGAVICVAAPCLVISPEHGQLTGRGIDGIYRSGRRLLSRCVLRVGGRDPVAVLGRSLGADRAAFTATVRTGAEPGPDPDIGVERVRHADGTERITLRSFTARPLRLPVEVLLGTDLAELAAVAAGRAGPELPAGVHAAGLRWSTGDVQAVTAAEPPPDDALASAGLLRWQLELAPGESRTIELRTTQHRVVRASAGQVANPLADARAEGDEPRAEAWFRTSVEDLGALLLRDPEVPGDAFAAAGAPWRLGLAPAESLWAARMALPLGTGLAAATLRILARTQTEERGPGLGRIPGPLRGAGAQLPPGCTGTEATLAFPAVLAEARLWGMPEDEVARLLPAAERCLDWLRGALGEDGLLADPDPGPRRCETQAHAHRAAVLGADLLAACGRPGADEWREWAAALRERFRSGFWIDGPDGGRPASALHPDGRPLPRLTGAAAHLFDTGLLSGGRLAPGLLDRTRAEQLARLLGAPAMDSGWGLRSMAVKEPGHNPFGHRSGAVRAYESAVAVAGLAAAGFEKEVAGLLRGLLDAAESFGYRLPEMFAAEQRTAGSAPVPHPAACRPAAVSAAAGIHALTALAGIRPDAPAGTVALVPLPGAPLGALRFSGLRVAGEPFAVRISRLGLGMVEEAADALQLGG</sequence>
<dbReference type="RefSeq" id="WP_053173347.1">
    <property type="nucleotide sequence ID" value="NZ_LGUV01000335.1"/>
</dbReference>
<dbReference type="GO" id="GO:0005975">
    <property type="term" value="P:carbohydrate metabolic process"/>
    <property type="evidence" value="ECO:0007669"/>
    <property type="project" value="InterPro"/>
</dbReference>
<protein>
    <submittedName>
        <fullName evidence="2">Glycogen debranching protein</fullName>
    </submittedName>
</protein>
<dbReference type="PATRIC" id="fig|1961.12.peg.5061"/>
<dbReference type="SUPFAM" id="SSF48208">
    <property type="entry name" value="Six-hairpin glycosidases"/>
    <property type="match status" value="1"/>
</dbReference>
<evidence type="ECO:0000313" key="2">
    <source>
        <dbReference type="EMBL" id="KOG47651.1"/>
    </source>
</evidence>
<dbReference type="Pfam" id="PF14742">
    <property type="entry name" value="GDE_N_bis"/>
    <property type="match status" value="1"/>
</dbReference>
<dbReference type="EMBL" id="LGUV01000335">
    <property type="protein sequence ID" value="KOG47651.1"/>
    <property type="molecule type" value="Genomic_DNA"/>
</dbReference>
<reference evidence="3" key="1">
    <citation type="submission" date="2015-07" db="EMBL/GenBank/DDBJ databases">
        <authorList>
            <consortium name="Consortium for Microbial Forensics and Genomics (microFORGE)"/>
            <person name="Knight B.M."/>
            <person name="Roberts D.P."/>
            <person name="Lin D."/>
            <person name="Hari K."/>
            <person name="Fletcher J."/>
            <person name="Melcher U."/>
            <person name="Blagden T."/>
            <person name="Winegar R.A."/>
        </authorList>
    </citation>
    <scope>NUCLEOTIDE SEQUENCE [LARGE SCALE GENOMIC DNA]</scope>
    <source>
        <strain evidence="3">NRRL B-1447</strain>
    </source>
</reference>
<dbReference type="AlphaFoldDB" id="A0A0L8MB72"/>